<dbReference type="KEGG" id="fcy:FRACYDRAFT_237178"/>
<name>A0A1E7FL72_9STRA</name>
<reference evidence="1 2" key="1">
    <citation type="submission" date="2016-09" db="EMBL/GenBank/DDBJ databases">
        <title>Extensive genetic diversity and differential bi-allelic expression allows diatom success in the polar Southern Ocean.</title>
        <authorList>
            <consortium name="DOE Joint Genome Institute"/>
            <person name="Mock T."/>
            <person name="Otillar R.P."/>
            <person name="Strauss J."/>
            <person name="Dupont C."/>
            <person name="Frickenhaus S."/>
            <person name="Maumus F."/>
            <person name="Mcmullan M."/>
            <person name="Sanges R."/>
            <person name="Schmutz J."/>
            <person name="Toseland A."/>
            <person name="Valas R."/>
            <person name="Veluchamy A."/>
            <person name="Ward B.J."/>
            <person name="Allen A."/>
            <person name="Barry K."/>
            <person name="Falciatore A."/>
            <person name="Ferrante M."/>
            <person name="Fortunato A.E."/>
            <person name="Gloeckner G."/>
            <person name="Gruber A."/>
            <person name="Hipkin R."/>
            <person name="Janech M."/>
            <person name="Kroth P."/>
            <person name="Leese F."/>
            <person name="Lindquist E."/>
            <person name="Lyon B.R."/>
            <person name="Martin J."/>
            <person name="Mayer C."/>
            <person name="Parker M."/>
            <person name="Quesneville H."/>
            <person name="Raymond J."/>
            <person name="Uhlig C."/>
            <person name="Valentin K.U."/>
            <person name="Worden A.Z."/>
            <person name="Armbrust E.V."/>
            <person name="Bowler C."/>
            <person name="Green B."/>
            <person name="Moulton V."/>
            <person name="Van Oosterhout C."/>
            <person name="Grigoriev I."/>
        </authorList>
    </citation>
    <scope>NUCLEOTIDE SEQUENCE [LARGE SCALE GENOMIC DNA]</scope>
    <source>
        <strain evidence="1 2">CCMP1102</strain>
    </source>
</reference>
<organism evidence="1 2">
    <name type="scientific">Fragilariopsis cylindrus CCMP1102</name>
    <dbReference type="NCBI Taxonomy" id="635003"/>
    <lineage>
        <taxon>Eukaryota</taxon>
        <taxon>Sar</taxon>
        <taxon>Stramenopiles</taxon>
        <taxon>Ochrophyta</taxon>
        <taxon>Bacillariophyta</taxon>
        <taxon>Bacillariophyceae</taxon>
        <taxon>Bacillariophycidae</taxon>
        <taxon>Bacillariales</taxon>
        <taxon>Bacillariaceae</taxon>
        <taxon>Fragilariopsis</taxon>
    </lineage>
</organism>
<gene>
    <name evidence="1" type="ORF">FRACYDRAFT_237178</name>
</gene>
<dbReference type="EMBL" id="KV784356">
    <property type="protein sequence ID" value="OEU18896.1"/>
    <property type="molecule type" value="Genomic_DNA"/>
</dbReference>
<protein>
    <submittedName>
        <fullName evidence="1">Uncharacterized protein</fullName>
    </submittedName>
</protein>
<evidence type="ECO:0000313" key="2">
    <source>
        <dbReference type="Proteomes" id="UP000095751"/>
    </source>
</evidence>
<dbReference type="AlphaFoldDB" id="A0A1E7FL72"/>
<accession>A0A1E7FL72</accession>
<dbReference type="Proteomes" id="UP000095751">
    <property type="component" value="Unassembled WGS sequence"/>
</dbReference>
<proteinExistence type="predicted"/>
<evidence type="ECO:0000313" key="1">
    <source>
        <dbReference type="EMBL" id="OEU18896.1"/>
    </source>
</evidence>
<dbReference type="InParanoid" id="A0A1E7FL72"/>
<keyword evidence="2" id="KW-1185">Reference proteome</keyword>
<sequence>MVNERKLHRDVSSFLMGEQVVSVGIVVIHVEFGKGKILPVAAGVGVIAAVDGVENICGFDGGVADTIAIGAGVVTKSRVQHQIYKKEAQKQGLTPVMICAITDSKIYFLDWNGNVRSGTGPTRILLEFDRKSATVDVNQTCVHTDITISEGGVTVTSGVMFGLLSANKSMNGKMVNQLDKSVRLR</sequence>